<reference evidence="1 2" key="1">
    <citation type="submission" date="2016-10" db="EMBL/GenBank/DDBJ databases">
        <authorList>
            <person name="de Groot N.N."/>
        </authorList>
    </citation>
    <scope>NUCLEOTIDE SEQUENCE [LARGE SCALE GENOMIC DNA]</scope>
    <source>
        <strain evidence="1 2">Nm1</strain>
    </source>
</reference>
<dbReference type="InterPro" id="IPR016181">
    <property type="entry name" value="Acyl_CoA_acyltransferase"/>
</dbReference>
<keyword evidence="2" id="KW-1185">Reference proteome</keyword>
<proteinExistence type="predicted"/>
<dbReference type="Gene3D" id="3.40.630.30">
    <property type="match status" value="1"/>
</dbReference>
<dbReference type="RefSeq" id="WP_090413381.1">
    <property type="nucleotide sequence ID" value="NZ_FNOY01000018.1"/>
</dbReference>
<organism evidence="1 2">
    <name type="scientific">Nitrosomonas halophila</name>
    <dbReference type="NCBI Taxonomy" id="44576"/>
    <lineage>
        <taxon>Bacteria</taxon>
        <taxon>Pseudomonadati</taxon>
        <taxon>Pseudomonadota</taxon>
        <taxon>Betaproteobacteria</taxon>
        <taxon>Nitrosomonadales</taxon>
        <taxon>Nitrosomonadaceae</taxon>
        <taxon>Nitrosomonas</taxon>
    </lineage>
</organism>
<name>A0A1H3H961_9PROT</name>
<evidence type="ECO:0000313" key="2">
    <source>
        <dbReference type="Proteomes" id="UP000198640"/>
    </source>
</evidence>
<dbReference type="AlphaFoldDB" id="A0A1H3H961"/>
<dbReference type="EMBL" id="FNOY01000018">
    <property type="protein sequence ID" value="SDY11314.1"/>
    <property type="molecule type" value="Genomic_DNA"/>
</dbReference>
<evidence type="ECO:0008006" key="3">
    <source>
        <dbReference type="Google" id="ProtNLM"/>
    </source>
</evidence>
<sequence>MNQMLHNIKKTSSELGIKDTLLYIFDRLLYKISFKTLILHKYYITQQPVSQDCLVPAGKGGDIEIAQIGPDHPLLQQMDRPFSVLQKRFANGGHCFSARKGEQFAGNLWLNFDKYQEDEVRCTYVLQPKGQAAWDYDVFVLPKYRFSYVFAKLWDEANKVMRQRGIGHVYSRINYYNIASLQAHKRLGSRIIGSLFFINLGRFQCAISLHFKPTLTFSLNRDVFPEVHIGATEEH</sequence>
<dbReference type="SUPFAM" id="SSF55729">
    <property type="entry name" value="Acyl-CoA N-acyltransferases (Nat)"/>
    <property type="match status" value="1"/>
</dbReference>
<evidence type="ECO:0000313" key="1">
    <source>
        <dbReference type="EMBL" id="SDY11314.1"/>
    </source>
</evidence>
<protein>
    <recommendedName>
        <fullName evidence="3">N-acetyltransferase domain-containing protein</fullName>
    </recommendedName>
</protein>
<accession>A0A1H3H961</accession>
<dbReference type="Proteomes" id="UP000198640">
    <property type="component" value="Unassembled WGS sequence"/>
</dbReference>
<gene>
    <name evidence="1" type="ORF">SAMN05421881_101844</name>
</gene>
<dbReference type="OrthoDB" id="8480611at2"/>
<dbReference type="STRING" id="44576.SAMN05421881_101844"/>